<comment type="similarity">
    <text evidence="1">Belongs to the CbxX/CfxQ family.</text>
</comment>
<keyword evidence="3" id="KW-0067">ATP-binding</keyword>
<dbReference type="SUPFAM" id="SSF52540">
    <property type="entry name" value="P-loop containing nucleoside triphosphate hydrolases"/>
    <property type="match status" value="2"/>
</dbReference>
<sequence length="782" mass="88596">MNRILQFDEWTEAVGGLFHEIEQAPQRFEARAAELYAQLSRWKEQMDEEQLRPWEAMLYTCLGILQWNSQPEGKGAESWLRRAVDLAPELEKAWKYMKLVLLAELASLFDDISFFPLRQVDPSERRKQKTLEVLQGIERLTGEKIKLAERWIAEGKATEKHLAAKDIVWEEASAWLAGLSELVREVEACAMAYHQSISGLYAPEEMLREFNEALERLNAYFEDWNTAMVGYRREAKQSPSALERLDALVGMKDIKKRIHDLYYFLLYLTKRRELGFKMQDEIGLHAILMGNPGTGKTTIARLLAEIYHELGLLERSSVIEVDRSQLVGSYVGHTEQKVMEAVQRAVGGVLFIDEAYSLKRAGSAENDFGQVAIDTLVAAMTGGEYAGKFAVILAGYPEEMRNFLLANPGLRSRFPEIGHFYLPDFTMDELVAIGQMVARNNQFVLTESAVAALKERIEVERVDATFGNARTVKNIVLDAITAKGRKLKGKEELPADEFTILYAEDFARPLPQAKPATERLHALVGLKEIKEEIKTLFALLSIQRKRKEQGLPVTPLQFHAFFSGNPGTGKTTVAEIYASILKEAGILKRGHLVTVGRADLVAEYVGQTAVKTRRKITEALGGVLFIDEAHALIPSGSNDYSAEAIDTLVEEMTKHKENLVVVLAGYPGFIEQLLDTNPGLRSRFKKYFHFPDYSLQELLEVARTYAAEQGYQLSLEAINRLRRYFEQRSGERSGNARLARDVIEEAMQRQARRLMDTGHTAFTREELMRLEESDIRPFPFLS</sequence>
<protein>
    <submittedName>
        <fullName evidence="5">AAA family ATPase</fullName>
    </submittedName>
</protein>
<evidence type="ECO:0000313" key="5">
    <source>
        <dbReference type="EMBL" id="QYY43683.1"/>
    </source>
</evidence>
<dbReference type="Proteomes" id="UP000826616">
    <property type="component" value="Chromosome"/>
</dbReference>
<name>A0ABX8YD89_ANETH</name>
<feature type="domain" description="AAA+ ATPase" evidence="4">
    <location>
        <begin position="556"/>
        <end position="692"/>
    </location>
</feature>
<dbReference type="Gene3D" id="3.40.50.300">
    <property type="entry name" value="P-loop containing nucleotide triphosphate hydrolases"/>
    <property type="match status" value="2"/>
</dbReference>
<dbReference type="PANTHER" id="PTHR43392">
    <property type="entry name" value="AAA-TYPE ATPASE FAMILY PROTEIN / ANKYRIN REPEAT FAMILY PROTEIN"/>
    <property type="match status" value="1"/>
</dbReference>
<dbReference type="InterPro" id="IPR000641">
    <property type="entry name" value="CbxX/CfxQ"/>
</dbReference>
<dbReference type="RefSeq" id="WP_057899477.1">
    <property type="nucleotide sequence ID" value="NZ_CP080764.1"/>
</dbReference>
<reference evidence="5 6" key="1">
    <citation type="submission" date="2021-08" db="EMBL/GenBank/DDBJ databases">
        <title>Complete genome sequence of the strain Aneurinibacillus thermoaerophilus CCM 8960.</title>
        <authorList>
            <person name="Musilova J."/>
            <person name="Kourilova X."/>
            <person name="Pernicova I."/>
            <person name="Bezdicek M."/>
            <person name="Lengerova M."/>
            <person name="Obruca S."/>
            <person name="Sedlar K."/>
        </authorList>
    </citation>
    <scope>NUCLEOTIDE SEQUENCE [LARGE SCALE GENOMIC DNA]</scope>
    <source>
        <strain evidence="5 6">CCM 8960</strain>
    </source>
</reference>
<evidence type="ECO:0000256" key="1">
    <source>
        <dbReference type="ARBA" id="ARBA00010378"/>
    </source>
</evidence>
<dbReference type="InterPro" id="IPR041627">
    <property type="entry name" value="AAA_lid_6"/>
</dbReference>
<proteinExistence type="inferred from homology"/>
<dbReference type="Pfam" id="PF00004">
    <property type="entry name" value="AAA"/>
    <property type="match status" value="2"/>
</dbReference>
<evidence type="ECO:0000313" key="6">
    <source>
        <dbReference type="Proteomes" id="UP000826616"/>
    </source>
</evidence>
<dbReference type="InterPro" id="IPR050773">
    <property type="entry name" value="CbxX/CfxQ_RuBisCO_ESX"/>
</dbReference>
<evidence type="ECO:0000259" key="4">
    <source>
        <dbReference type="SMART" id="SM00382"/>
    </source>
</evidence>
<dbReference type="InterPro" id="IPR003593">
    <property type="entry name" value="AAA+_ATPase"/>
</dbReference>
<dbReference type="PANTHER" id="PTHR43392:SF2">
    <property type="entry name" value="AAA-TYPE ATPASE FAMILY PROTEIN _ ANKYRIN REPEAT FAMILY PROTEIN"/>
    <property type="match status" value="1"/>
</dbReference>
<gene>
    <name evidence="5" type="ORF">K3F53_05550</name>
</gene>
<accession>A0ABX8YD89</accession>
<keyword evidence="2" id="KW-0547">Nucleotide-binding</keyword>
<dbReference type="SMART" id="SM00382">
    <property type="entry name" value="AAA"/>
    <property type="match status" value="2"/>
</dbReference>
<dbReference type="GeneID" id="97140827"/>
<evidence type="ECO:0000256" key="3">
    <source>
        <dbReference type="ARBA" id="ARBA00022840"/>
    </source>
</evidence>
<keyword evidence="6" id="KW-1185">Reference proteome</keyword>
<dbReference type="Gene3D" id="1.10.8.60">
    <property type="match status" value="2"/>
</dbReference>
<dbReference type="Pfam" id="PF17866">
    <property type="entry name" value="AAA_lid_6"/>
    <property type="match status" value="2"/>
</dbReference>
<evidence type="ECO:0000256" key="2">
    <source>
        <dbReference type="ARBA" id="ARBA00022741"/>
    </source>
</evidence>
<dbReference type="InterPro" id="IPR003959">
    <property type="entry name" value="ATPase_AAA_core"/>
</dbReference>
<feature type="domain" description="AAA+ ATPase" evidence="4">
    <location>
        <begin position="282"/>
        <end position="404"/>
    </location>
</feature>
<dbReference type="EMBL" id="CP080764">
    <property type="protein sequence ID" value="QYY43683.1"/>
    <property type="molecule type" value="Genomic_DNA"/>
</dbReference>
<dbReference type="CDD" id="cd00009">
    <property type="entry name" value="AAA"/>
    <property type="match status" value="1"/>
</dbReference>
<dbReference type="PRINTS" id="PR00819">
    <property type="entry name" value="CBXCFQXSUPER"/>
</dbReference>
<dbReference type="InterPro" id="IPR027417">
    <property type="entry name" value="P-loop_NTPase"/>
</dbReference>
<organism evidence="5 6">
    <name type="scientific">Aneurinibacillus thermoaerophilus</name>
    <dbReference type="NCBI Taxonomy" id="143495"/>
    <lineage>
        <taxon>Bacteria</taxon>
        <taxon>Bacillati</taxon>
        <taxon>Bacillota</taxon>
        <taxon>Bacilli</taxon>
        <taxon>Bacillales</taxon>
        <taxon>Paenibacillaceae</taxon>
        <taxon>Aneurinibacillus group</taxon>
        <taxon>Aneurinibacillus</taxon>
    </lineage>
</organism>